<reference evidence="1 2" key="1">
    <citation type="submission" date="2018-08" db="EMBL/GenBank/DDBJ databases">
        <title>Genome analysis of the thermophilic bacterium of the candidate phylum Aminicenantes from deep subsurface aquifer revealed its physiology and ecological role.</title>
        <authorList>
            <person name="Kadnikov V.V."/>
            <person name="Mardanov A.V."/>
            <person name="Beletsky A.V."/>
            <person name="Karnachuk O.V."/>
            <person name="Ravin N.V."/>
        </authorList>
    </citation>
    <scope>NUCLEOTIDE SEQUENCE [LARGE SCALE GENOMIC DNA]</scope>
    <source>
        <strain evidence="1">BY38</strain>
    </source>
</reference>
<comment type="caution">
    <text evidence="1">The sequence shown here is derived from an EMBL/GenBank/DDBJ whole genome shotgun (WGS) entry which is preliminary data.</text>
</comment>
<evidence type="ECO:0000313" key="2">
    <source>
        <dbReference type="Proteomes" id="UP000257323"/>
    </source>
</evidence>
<evidence type="ECO:0000313" key="1">
    <source>
        <dbReference type="EMBL" id="RFT14956.1"/>
    </source>
</evidence>
<gene>
    <name evidence="1" type="ORF">OP8BY_1156</name>
</gene>
<sequence>MLRDRVRPGKFFNRGRPGKSLAAADIKVIGRGRQRNDGRLSHWEAIIRQNRAGKLERVFQKNFRPAKFQII</sequence>
<dbReference type="EMBL" id="QUAH01000015">
    <property type="protein sequence ID" value="RFT14956.1"/>
    <property type="molecule type" value="Genomic_DNA"/>
</dbReference>
<dbReference type="Proteomes" id="UP000257323">
    <property type="component" value="Unassembled WGS sequence"/>
</dbReference>
<organism evidence="1 2">
    <name type="scientific">Candidatus Saccharicenans subterraneus</name>
    <dbReference type="NCBI Taxonomy" id="2508984"/>
    <lineage>
        <taxon>Bacteria</taxon>
        <taxon>Candidatus Aminicenantota</taxon>
        <taxon>Candidatus Aminicenantia</taxon>
        <taxon>Candidatus Aminicenantales</taxon>
        <taxon>Candidatus Saccharicenantaceae</taxon>
        <taxon>Candidatus Saccharicenans</taxon>
    </lineage>
</organism>
<dbReference type="AlphaFoldDB" id="A0A3E2BK08"/>
<name>A0A3E2BK08_9BACT</name>
<protein>
    <submittedName>
        <fullName evidence="1">Uncharacterized protein</fullName>
    </submittedName>
</protein>
<accession>A0A3E2BK08</accession>
<proteinExistence type="predicted"/>